<protein>
    <recommendedName>
        <fullName evidence="5">RanBP2-type domain-containing protein</fullName>
    </recommendedName>
</protein>
<evidence type="ECO:0000256" key="3">
    <source>
        <dbReference type="ARBA" id="ARBA00022833"/>
    </source>
</evidence>
<dbReference type="RefSeq" id="WP_274149001.1">
    <property type="nucleotide sequence ID" value="NZ_CP117811.1"/>
</dbReference>
<keyword evidence="1" id="KW-0479">Metal-binding</keyword>
<evidence type="ECO:0000256" key="4">
    <source>
        <dbReference type="SAM" id="Phobius"/>
    </source>
</evidence>
<evidence type="ECO:0000313" key="6">
    <source>
        <dbReference type="EMBL" id="WDE95444.1"/>
    </source>
</evidence>
<keyword evidence="4" id="KW-0812">Transmembrane</keyword>
<dbReference type="InterPro" id="IPR001876">
    <property type="entry name" value="Znf_RanBP2"/>
</dbReference>
<evidence type="ECO:0000259" key="5">
    <source>
        <dbReference type="PROSITE" id="PS01358"/>
    </source>
</evidence>
<accession>A0ABY7VQ56</accession>
<keyword evidence="4" id="KW-1133">Transmembrane helix</keyword>
<dbReference type="Proteomes" id="UP001214250">
    <property type="component" value="Chromosome 1"/>
</dbReference>
<name>A0ABY7VQ56_9BACT</name>
<proteinExistence type="predicted"/>
<keyword evidence="2" id="KW-0863">Zinc-finger</keyword>
<organism evidence="6 7">
    <name type="scientific">Lentisphaera profundi</name>
    <dbReference type="NCBI Taxonomy" id="1658616"/>
    <lineage>
        <taxon>Bacteria</taxon>
        <taxon>Pseudomonadati</taxon>
        <taxon>Lentisphaerota</taxon>
        <taxon>Lentisphaeria</taxon>
        <taxon>Lentisphaerales</taxon>
        <taxon>Lentisphaeraceae</taxon>
        <taxon>Lentisphaera</taxon>
    </lineage>
</organism>
<feature type="transmembrane region" description="Helical" evidence="4">
    <location>
        <begin position="31"/>
        <end position="62"/>
    </location>
</feature>
<keyword evidence="3" id="KW-0862">Zinc</keyword>
<reference evidence="6 7" key="1">
    <citation type="submission" date="2023-02" db="EMBL/GenBank/DDBJ databases">
        <title>Genome sequence of Lentisphaera profundi SAORIC-696.</title>
        <authorList>
            <person name="Kim e."/>
            <person name="Cho J.-C."/>
            <person name="Choi A."/>
            <person name="Kang I."/>
        </authorList>
    </citation>
    <scope>NUCLEOTIDE SEQUENCE [LARGE SCALE GENOMIC DNA]</scope>
    <source>
        <strain evidence="6 7">SAORIC-696</strain>
    </source>
</reference>
<dbReference type="EMBL" id="CP117811">
    <property type="protein sequence ID" value="WDE95444.1"/>
    <property type="molecule type" value="Genomic_DNA"/>
</dbReference>
<gene>
    <name evidence="6" type="ORF">PQO03_06900</name>
</gene>
<sequence>MKVNIPVKARCSQCFKEDSQEYTYEQMGPNISVLIIFIIALFMYGIFGFLSIILLCFGTLLFRKRNLILICHKCKKAQSLDMHDKSLLNQFIQNKHHQFLSLDMDQELSQMNLHSLEFDEVIAKQWDCTFCAEENPGHFHMCWNCSNIRLPPSIEMKDDLYGPSPQTMLSNPLSPNEIRFDKNHLQ</sequence>
<keyword evidence="4" id="KW-0472">Membrane</keyword>
<keyword evidence="7" id="KW-1185">Reference proteome</keyword>
<evidence type="ECO:0000256" key="1">
    <source>
        <dbReference type="ARBA" id="ARBA00022723"/>
    </source>
</evidence>
<evidence type="ECO:0000313" key="7">
    <source>
        <dbReference type="Proteomes" id="UP001214250"/>
    </source>
</evidence>
<evidence type="ECO:0000256" key="2">
    <source>
        <dbReference type="ARBA" id="ARBA00022771"/>
    </source>
</evidence>
<feature type="domain" description="RanBP2-type" evidence="5">
    <location>
        <begin position="126"/>
        <end position="145"/>
    </location>
</feature>
<dbReference type="PROSITE" id="PS01358">
    <property type="entry name" value="ZF_RANBP2_1"/>
    <property type="match status" value="1"/>
</dbReference>